<evidence type="ECO:0000313" key="2">
    <source>
        <dbReference type="EMBL" id="MBW0143787.1"/>
    </source>
</evidence>
<organism evidence="3 4">
    <name type="scientific">Sphingomicrobium clamense</name>
    <dbReference type="NCBI Taxonomy" id="2851013"/>
    <lineage>
        <taxon>Bacteria</taxon>
        <taxon>Pseudomonadati</taxon>
        <taxon>Pseudomonadota</taxon>
        <taxon>Alphaproteobacteria</taxon>
        <taxon>Sphingomonadales</taxon>
        <taxon>Sphingomonadaceae</taxon>
        <taxon>Sphingomicrobium</taxon>
    </lineage>
</organism>
<dbReference type="Pfam" id="PF00467">
    <property type="entry name" value="KOW"/>
    <property type="match status" value="1"/>
</dbReference>
<feature type="domain" description="KOW" evidence="1">
    <location>
        <begin position="11"/>
        <end position="43"/>
    </location>
</feature>
<keyword evidence="4" id="KW-1185">Reference proteome</keyword>
<accession>A0ABS6V7I7</accession>
<dbReference type="EMBL" id="JAHVAH010000001">
    <property type="protein sequence ID" value="MBW0145544.1"/>
    <property type="molecule type" value="Genomic_DNA"/>
</dbReference>
<evidence type="ECO:0000313" key="3">
    <source>
        <dbReference type="EMBL" id="MBW0145544.1"/>
    </source>
</evidence>
<evidence type="ECO:0000313" key="4">
    <source>
        <dbReference type="Proteomes" id="UP000698028"/>
    </source>
</evidence>
<name>A0ABS6V7I7_9SPHN</name>
<protein>
    <recommendedName>
        <fullName evidence="1">KOW domain-containing protein</fullName>
    </recommendedName>
</protein>
<evidence type="ECO:0000259" key="1">
    <source>
        <dbReference type="Pfam" id="PF00467"/>
    </source>
</evidence>
<comment type="caution">
    <text evidence="3">The sequence shown here is derived from an EMBL/GenBank/DDBJ whole genome shotgun (WGS) entry which is preliminary data.</text>
</comment>
<proteinExistence type="predicted"/>
<reference evidence="3 4" key="1">
    <citation type="submission" date="2021-07" db="EMBL/GenBank/DDBJ databases">
        <title>The draft genome sequence of Sphingomicrobium sp. B8.</title>
        <authorList>
            <person name="Mu L."/>
        </authorList>
    </citation>
    <scope>NUCLEOTIDE SEQUENCE [LARGE SCALE GENOMIC DNA]</scope>
    <source>
        <strain evidence="3 4">B8</strain>
    </source>
</reference>
<dbReference type="InterPro" id="IPR005824">
    <property type="entry name" value="KOW"/>
</dbReference>
<dbReference type="RefSeq" id="WP_218631848.1">
    <property type="nucleotide sequence ID" value="NZ_JAHVAH010000001.1"/>
</dbReference>
<sequence>MPEEQTQVVNGDKCKVSAGVHKGKTGLVEDLNRSKGGNLTITVRQDDGTRFKTLARSVEKI</sequence>
<gene>
    <name evidence="2" type="ORF">KTQ36_00555</name>
    <name evidence="3" type="ORF">KTQ36_09590</name>
</gene>
<dbReference type="Proteomes" id="UP000698028">
    <property type="component" value="Unassembled WGS sequence"/>
</dbReference>
<dbReference type="EMBL" id="JAHVAH010000001">
    <property type="protein sequence ID" value="MBW0143787.1"/>
    <property type="molecule type" value="Genomic_DNA"/>
</dbReference>